<dbReference type="AlphaFoldDB" id="A0A0H4HZ07"/>
<comment type="similarity">
    <text evidence="16">Belongs to the NqrB/RnfD family.</text>
</comment>
<evidence type="ECO:0000256" key="5">
    <source>
        <dbReference type="ARBA" id="ARBA00022630"/>
    </source>
</evidence>
<keyword evidence="14 16" id="KW-0472">Membrane</keyword>
<accession>A0A0H4HZ07</accession>
<sequence>MAIRQFLDGIEHHFEKGGRHERWYALYEAVDTIFYSPSSVTKSTSHVRDGIDLKRIMITVWLCTFPAMFFGMWNIGFQANSYLATNPEALIGDGGLRTAFINAMAVTGAGAGLLDNFIYGMAYFIPIYVVTFVVGGFWEVMFATVRRHEINEGFFVTSILFALICPPTVPLWQVALGITFGIVIGKEVFGGTGKNFLNPALTGRAFLYFAYPAQISGDTVWTAVDGFSGATSLSWAASGGVEALESQIGWSNAFMGTIQGSMGETSTLAVLAGGAVLLVMKIASYRIVGGVLLGMIATSLLMNVVGSETNPMFAVPAYWHLVIGGFAFGMMFMATDPVSSAMTHTGRWCFGILVGVMTILIRVVNPAFPEGIMLAILFANLFAPLMDHYVVQANVKRRLARG</sequence>
<proteinExistence type="inferred from homology"/>
<dbReference type="GO" id="GO:0016655">
    <property type="term" value="F:oxidoreductase activity, acting on NAD(P)H, quinone or similar compound as acceptor"/>
    <property type="evidence" value="ECO:0007669"/>
    <property type="project" value="UniProtKB-UniRule"/>
</dbReference>
<feature type="transmembrane region" description="Helical" evidence="16">
    <location>
        <begin position="347"/>
        <end position="365"/>
    </location>
</feature>
<keyword evidence="6 16" id="KW-0288">FMN</keyword>
<dbReference type="NCBIfam" id="TIGR01937">
    <property type="entry name" value="nqrB"/>
    <property type="match status" value="1"/>
</dbReference>
<dbReference type="GO" id="GO:0006814">
    <property type="term" value="P:sodium ion transport"/>
    <property type="evidence" value="ECO:0007669"/>
    <property type="project" value="UniProtKB-UniRule"/>
</dbReference>
<keyword evidence="3" id="KW-0997">Cell inner membrane</keyword>
<dbReference type="GO" id="GO:0010181">
    <property type="term" value="F:FMN binding"/>
    <property type="evidence" value="ECO:0007669"/>
    <property type="project" value="InterPro"/>
</dbReference>
<dbReference type="InterPro" id="IPR010966">
    <property type="entry name" value="NqrB"/>
</dbReference>
<evidence type="ECO:0000256" key="17">
    <source>
        <dbReference type="PIRSR" id="PIRSR016055-50"/>
    </source>
</evidence>
<dbReference type="PATRIC" id="fig|330734.3.peg.1159"/>
<keyword evidence="13 16" id="KW-0830">Ubiquinone</keyword>
<evidence type="ECO:0000256" key="6">
    <source>
        <dbReference type="ARBA" id="ARBA00022643"/>
    </source>
</evidence>
<keyword evidence="7 16" id="KW-0812">Transmembrane</keyword>
<gene>
    <name evidence="16" type="primary">nqrB</name>
    <name evidence="18" type="ORF">ABA45_05485</name>
</gene>
<evidence type="ECO:0000256" key="8">
    <source>
        <dbReference type="ARBA" id="ARBA00022967"/>
    </source>
</evidence>
<dbReference type="InterPro" id="IPR004338">
    <property type="entry name" value="NqrB/RnfD"/>
</dbReference>
<dbReference type="Pfam" id="PF03116">
    <property type="entry name" value="NQR2_RnfD_RnfE"/>
    <property type="match status" value="1"/>
</dbReference>
<keyword evidence="11 16" id="KW-0915">Sodium</keyword>
<feature type="transmembrane region" description="Helical" evidence="16">
    <location>
        <begin position="317"/>
        <end position="335"/>
    </location>
</feature>
<keyword evidence="12 16" id="KW-0406">Ion transport</keyword>
<dbReference type="PANTHER" id="PTHR30578:SF1">
    <property type="entry name" value="NA(+)-TRANSLOCATING NADH-QUINONE REDUCTASE SUBUNIT B"/>
    <property type="match status" value="1"/>
</dbReference>
<evidence type="ECO:0000313" key="19">
    <source>
        <dbReference type="Proteomes" id="UP000036406"/>
    </source>
</evidence>
<evidence type="ECO:0000256" key="10">
    <source>
        <dbReference type="ARBA" id="ARBA00023027"/>
    </source>
</evidence>
<protein>
    <recommendedName>
        <fullName evidence="16">Na(+)-translocating NADH-quinone reductase subunit B</fullName>
        <shortName evidence="16">Na(+)-NQR subunit B</shortName>
        <shortName evidence="16">Na(+)-translocating NQR subunit B</shortName>
        <ecNumber evidence="16">7.2.1.1</ecNumber>
    </recommendedName>
    <alternativeName>
        <fullName evidence="16">NQR complex subunit B</fullName>
    </alternativeName>
    <alternativeName>
        <fullName evidence="16">NQR-1 subunit B</fullName>
    </alternativeName>
</protein>
<dbReference type="GO" id="GO:0022904">
    <property type="term" value="P:respiratory electron transport chain"/>
    <property type="evidence" value="ECO:0007669"/>
    <property type="project" value="InterPro"/>
</dbReference>
<dbReference type="EMBL" id="CP011494">
    <property type="protein sequence ID" value="AKO51941.1"/>
    <property type="molecule type" value="Genomic_DNA"/>
</dbReference>
<evidence type="ECO:0000256" key="13">
    <source>
        <dbReference type="ARBA" id="ARBA00023075"/>
    </source>
</evidence>
<dbReference type="GO" id="GO:0055085">
    <property type="term" value="P:transmembrane transport"/>
    <property type="evidence" value="ECO:0007669"/>
    <property type="project" value="InterPro"/>
</dbReference>
<feature type="transmembrane region" description="Helical" evidence="16">
    <location>
        <begin position="117"/>
        <end position="142"/>
    </location>
</feature>
<feature type="transmembrane region" description="Helical" evidence="16">
    <location>
        <begin position="261"/>
        <end position="280"/>
    </location>
</feature>
<comment type="cofactor">
    <cofactor evidence="16 17">
        <name>FMN</name>
        <dbReference type="ChEBI" id="CHEBI:58210"/>
    </cofactor>
</comment>
<keyword evidence="8 16" id="KW-1278">Translocase</keyword>
<evidence type="ECO:0000256" key="3">
    <source>
        <dbReference type="ARBA" id="ARBA00022519"/>
    </source>
</evidence>
<evidence type="ECO:0000256" key="4">
    <source>
        <dbReference type="ARBA" id="ARBA00022553"/>
    </source>
</evidence>
<dbReference type="GO" id="GO:0005886">
    <property type="term" value="C:plasma membrane"/>
    <property type="evidence" value="ECO:0007669"/>
    <property type="project" value="UniProtKB-SubCell"/>
</dbReference>
<dbReference type="Proteomes" id="UP000036406">
    <property type="component" value="Chromosome"/>
</dbReference>
<dbReference type="STRING" id="330734.ABA45_05485"/>
<comment type="catalytic activity">
    <reaction evidence="16">
        <text>a ubiquinone + n Na(+)(in) + NADH + H(+) = a ubiquinol + n Na(+)(out) + NAD(+)</text>
        <dbReference type="Rhea" id="RHEA:47748"/>
        <dbReference type="Rhea" id="RHEA-COMP:9565"/>
        <dbReference type="Rhea" id="RHEA-COMP:9566"/>
        <dbReference type="ChEBI" id="CHEBI:15378"/>
        <dbReference type="ChEBI" id="CHEBI:16389"/>
        <dbReference type="ChEBI" id="CHEBI:17976"/>
        <dbReference type="ChEBI" id="CHEBI:29101"/>
        <dbReference type="ChEBI" id="CHEBI:57540"/>
        <dbReference type="ChEBI" id="CHEBI:57945"/>
        <dbReference type="EC" id="7.2.1.1"/>
    </reaction>
</comment>
<evidence type="ECO:0000256" key="1">
    <source>
        <dbReference type="ARBA" id="ARBA00022448"/>
    </source>
</evidence>
<dbReference type="KEGG" id="mpq:ABA45_05485"/>
<evidence type="ECO:0000256" key="2">
    <source>
        <dbReference type="ARBA" id="ARBA00022475"/>
    </source>
</evidence>
<comment type="function">
    <text evidence="16">NQR complex catalyzes the reduction of ubiquinone-1 to ubiquinol by two successive reactions, coupled with the transport of Na(+) ions from the cytoplasm to the periplasm. NqrA to NqrE are probably involved in the second step, the conversion of ubisemiquinone to ubiquinol.</text>
</comment>
<keyword evidence="2 16" id="KW-1003">Cell membrane</keyword>
<dbReference type="RefSeq" id="WP_048384642.1">
    <property type="nucleotide sequence ID" value="NZ_CP011494.1"/>
</dbReference>
<evidence type="ECO:0000256" key="12">
    <source>
        <dbReference type="ARBA" id="ARBA00023065"/>
    </source>
</evidence>
<evidence type="ECO:0000256" key="14">
    <source>
        <dbReference type="ARBA" id="ARBA00023136"/>
    </source>
</evidence>
<keyword evidence="10 16" id="KW-0520">NAD</keyword>
<evidence type="ECO:0000256" key="9">
    <source>
        <dbReference type="ARBA" id="ARBA00022989"/>
    </source>
</evidence>
<dbReference type="NCBIfam" id="NF003756">
    <property type="entry name" value="PRK05349.1"/>
    <property type="match status" value="1"/>
</dbReference>
<keyword evidence="19" id="KW-1185">Reference proteome</keyword>
<feature type="transmembrane region" description="Helical" evidence="16">
    <location>
        <begin position="287"/>
        <end position="305"/>
    </location>
</feature>
<feature type="transmembrane region" description="Helical" evidence="16">
    <location>
        <begin position="371"/>
        <end position="391"/>
    </location>
</feature>
<dbReference type="PIRSF" id="PIRSF016055">
    <property type="entry name" value="NADH-UbQ_OxRdtase_B_su"/>
    <property type="match status" value="1"/>
</dbReference>
<feature type="modified residue" description="FMN phosphoryl threonine" evidence="16 17">
    <location>
        <position position="231"/>
    </location>
</feature>
<feature type="transmembrane region" description="Helical" evidence="16">
    <location>
        <begin position="56"/>
        <end position="75"/>
    </location>
</feature>
<organism evidence="18 19">
    <name type="scientific">Marinobacter psychrophilus</name>
    <dbReference type="NCBI Taxonomy" id="330734"/>
    <lineage>
        <taxon>Bacteria</taxon>
        <taxon>Pseudomonadati</taxon>
        <taxon>Pseudomonadota</taxon>
        <taxon>Gammaproteobacteria</taxon>
        <taxon>Pseudomonadales</taxon>
        <taxon>Marinobacteraceae</taxon>
        <taxon>Marinobacter</taxon>
    </lineage>
</organism>
<evidence type="ECO:0000256" key="7">
    <source>
        <dbReference type="ARBA" id="ARBA00022692"/>
    </source>
</evidence>
<reference evidence="18 19" key="1">
    <citation type="submission" date="2015-05" db="EMBL/GenBank/DDBJ databases">
        <title>Complete genome of Marinobacter psychrophilus strain 20041T isolated from sea-ice of the Canadian Basin.</title>
        <authorList>
            <person name="Song L."/>
            <person name="Ren L."/>
            <person name="Yu Y."/>
            <person name="Wang X."/>
        </authorList>
    </citation>
    <scope>NUCLEOTIDE SEQUENCE [LARGE SCALE GENOMIC DNA]</scope>
    <source>
        <strain evidence="18 19">20041</strain>
    </source>
</reference>
<comment type="subcellular location">
    <subcellularLocation>
        <location evidence="16">Cell membrane</location>
        <topology evidence="16">Multi-pass membrane protein</topology>
    </subcellularLocation>
</comment>
<evidence type="ECO:0000313" key="18">
    <source>
        <dbReference type="EMBL" id="AKO51941.1"/>
    </source>
</evidence>
<evidence type="ECO:0000256" key="11">
    <source>
        <dbReference type="ARBA" id="ARBA00023053"/>
    </source>
</evidence>
<keyword evidence="4 16" id="KW-0597">Phosphoprotein</keyword>
<keyword evidence="15 16" id="KW-0739">Sodium transport</keyword>
<keyword evidence="5 16" id="KW-0285">Flavoprotein</keyword>
<feature type="transmembrane region" description="Helical" evidence="16">
    <location>
        <begin position="154"/>
        <end position="184"/>
    </location>
</feature>
<comment type="subunit">
    <text evidence="16">Composed of six subunits; NqrA, NqrB, NqrC, NqrD, NqrE and NqrF.</text>
</comment>
<keyword evidence="9 16" id="KW-1133">Transmembrane helix</keyword>
<name>A0A0H4HZ07_9GAMM</name>
<keyword evidence="1 16" id="KW-0813">Transport</keyword>
<dbReference type="PANTHER" id="PTHR30578">
    <property type="entry name" value="ELECTRON TRANSPORT COMPLEX PROTEIN RNFD"/>
    <property type="match status" value="1"/>
</dbReference>
<evidence type="ECO:0000256" key="16">
    <source>
        <dbReference type="HAMAP-Rule" id="MF_00426"/>
    </source>
</evidence>
<dbReference type="HAMAP" id="MF_00426">
    <property type="entry name" value="NqrB"/>
    <property type="match status" value="1"/>
</dbReference>
<dbReference type="EC" id="7.2.1.1" evidence="16"/>
<evidence type="ECO:0000256" key="15">
    <source>
        <dbReference type="ARBA" id="ARBA00023201"/>
    </source>
</evidence>